<dbReference type="Gene3D" id="3.40.50.300">
    <property type="entry name" value="P-loop containing nucleotide triphosphate hydrolases"/>
    <property type="match status" value="1"/>
</dbReference>
<protein>
    <submittedName>
        <fullName evidence="3">P-loop ATPase</fullName>
    </submittedName>
</protein>
<dbReference type="InterPro" id="IPR027417">
    <property type="entry name" value="P-loop_NTPase"/>
</dbReference>
<dbReference type="AlphaFoldDB" id="A0AAV2WMD3"/>
<dbReference type="EMBL" id="LK021339">
    <property type="protein sequence ID" value="CDQ45519.1"/>
    <property type="molecule type" value="Genomic_DNA"/>
</dbReference>
<dbReference type="Pfam" id="PF07693">
    <property type="entry name" value="KAP_NTPase"/>
    <property type="match status" value="1"/>
</dbReference>
<dbReference type="RefSeq" id="WP_081843304.1">
    <property type="nucleotide sequence ID" value="NZ_LK021339.1"/>
</dbReference>
<feature type="region of interest" description="Disordered" evidence="1">
    <location>
        <begin position="1"/>
        <end position="21"/>
    </location>
</feature>
<gene>
    <name evidence="3" type="ORF">BN1047_03416</name>
</gene>
<dbReference type="SUPFAM" id="SSF52540">
    <property type="entry name" value="P-loop containing nucleoside triphosphate hydrolases"/>
    <property type="match status" value="1"/>
</dbReference>
<evidence type="ECO:0000313" key="4">
    <source>
        <dbReference type="Proteomes" id="UP000028864"/>
    </source>
</evidence>
<name>A0AAV2WMD3_MYCNE</name>
<proteinExistence type="predicted"/>
<accession>A0AAV2WMD3</accession>
<evidence type="ECO:0000259" key="2">
    <source>
        <dbReference type="Pfam" id="PF07693"/>
    </source>
</evidence>
<dbReference type="PANTHER" id="PTHR22674">
    <property type="entry name" value="NTPASE, KAP FAMILY P-LOOP DOMAIN-CONTAINING 1"/>
    <property type="match status" value="1"/>
</dbReference>
<evidence type="ECO:0000256" key="1">
    <source>
        <dbReference type="SAM" id="MobiDB-lite"/>
    </source>
</evidence>
<reference evidence="3" key="2">
    <citation type="submission" date="2015-09" db="EMBL/GenBank/DDBJ databases">
        <title>Draft genome sequence of Mycobacterium neoaurum DSM 44074.</title>
        <authorList>
            <person name="Croce O."/>
            <person name="Robert C."/>
            <person name="Raoult D."/>
            <person name="Drancourt M."/>
        </authorList>
    </citation>
    <scope>NUCLEOTIDE SEQUENCE</scope>
    <source>
        <strain evidence="3">DSM 44074</strain>
    </source>
</reference>
<organism evidence="3 4">
    <name type="scientific">Mycolicibacterium neoaurum</name>
    <name type="common">Mycobacterium neoaurum</name>
    <dbReference type="NCBI Taxonomy" id="1795"/>
    <lineage>
        <taxon>Bacteria</taxon>
        <taxon>Bacillati</taxon>
        <taxon>Actinomycetota</taxon>
        <taxon>Actinomycetes</taxon>
        <taxon>Mycobacteriales</taxon>
        <taxon>Mycobacteriaceae</taxon>
        <taxon>Mycolicibacterium</taxon>
    </lineage>
</organism>
<dbReference type="InterPro" id="IPR011646">
    <property type="entry name" value="KAP_P-loop"/>
</dbReference>
<dbReference type="Proteomes" id="UP000028864">
    <property type="component" value="Unassembled WGS sequence"/>
</dbReference>
<sequence>MPTGPDIKNPTPVLWPDEPLGPDDEDKLNRGLFVSMIAERLNAAVLGQASTVFGLVGPWGSGKTSLLSRLRSQLDETWKVVVFSPWATSDVNSLQIEFLSALTSIFDETQQPNAKEKVRKYSRMCTSLLKIVPVAGEALSSAVQEAVEVATAEKPWREQFEQACDVFCDLGYKVLIIADDIDRLDSEEVLSLLKVVRLLGRFPNVHYLIAYDQTTIEDLLKFRGLATKSSDFMEKIVQYPFEVPPLAAVVQRRLLTETIDELIARHGITLDAQAADRLSELVAVIAPALLTPRAQSRFREQVLAFAEMLSFAEVDAIDYVALSFIRVFHHEVYEQIAGWKVALQSGKVPLGFLDSSELSHEDWHNRIRPLVETENDVSLIMAILSGLFPGIQSQGLIFYRDHPLALSNDLYFQRYFIMGIADDDVEDRIIANAITRIVDNDVDQSDVIRFAEIIDGDDLDLAALALEKGAKFRGSHSSGSPKLVEFLIDRHNANSDGQEGFASPLRALRRWLDSEIMLALTESALTVDRLKSIMAAPDILLFATRSIASNRLSSRSPENVVADLGVYFLDILENELLSALSFGISLAYLVDTCWWFTGGDKGDERVSDIGTRIANVYQRSDLEKVIVGFVIQEDWVGSDGLSPELRFQEASFRRLFGPEATRELDGKLLWYGASKIDTEDLSLGNRLKLARAKVAEVARN</sequence>
<evidence type="ECO:0000313" key="3">
    <source>
        <dbReference type="EMBL" id="CDQ45519.1"/>
    </source>
</evidence>
<reference evidence="3" key="1">
    <citation type="submission" date="2014-05" db="EMBL/GenBank/DDBJ databases">
        <authorList>
            <person name="Urmite Genomes"/>
        </authorList>
    </citation>
    <scope>NUCLEOTIDE SEQUENCE</scope>
    <source>
        <strain evidence="3">DSM 44074</strain>
    </source>
</reference>
<feature type="domain" description="KAP NTPase" evidence="2">
    <location>
        <begin position="34"/>
        <end position="305"/>
    </location>
</feature>
<dbReference type="InterPro" id="IPR052754">
    <property type="entry name" value="NTPase_KAP_P-loop"/>
</dbReference>
<dbReference type="PANTHER" id="PTHR22674:SF6">
    <property type="entry name" value="NTPASE KAP FAMILY P-LOOP DOMAIN-CONTAINING PROTEIN 1"/>
    <property type="match status" value="1"/>
</dbReference>